<accession>A0A9P5NRQ8</accession>
<dbReference type="Proteomes" id="UP000724874">
    <property type="component" value="Unassembled WGS sequence"/>
</dbReference>
<gene>
    <name evidence="1" type="ORF">CPB84DRAFT_1775407</name>
</gene>
<name>A0A9P5NRQ8_GYMJU</name>
<sequence length="181" mass="21315">NIFMQNGHWPGAAPQICVMLKVPMPLSQMIAGPGPVYYIYNCATNRALCRNIWDATQVVLHDSKKSKFTFKLQKDHSLCIRSEFDKKYIGNNFELQDAEHSFRFIRSVKNKDWFFICSNLNRYRVLHDADCKSIVSLIGINQYKVEWTNLDLGNTRQLWRLELVQNRNNRSRPTPSYSFYR</sequence>
<protein>
    <submittedName>
        <fullName evidence="1">Uncharacterized protein</fullName>
    </submittedName>
</protein>
<dbReference type="EMBL" id="JADNYJ010000034">
    <property type="protein sequence ID" value="KAF8902767.1"/>
    <property type="molecule type" value="Genomic_DNA"/>
</dbReference>
<feature type="non-terminal residue" evidence="1">
    <location>
        <position position="181"/>
    </location>
</feature>
<reference evidence="1" key="1">
    <citation type="submission" date="2020-11" db="EMBL/GenBank/DDBJ databases">
        <authorList>
            <consortium name="DOE Joint Genome Institute"/>
            <person name="Ahrendt S."/>
            <person name="Riley R."/>
            <person name="Andreopoulos W."/>
            <person name="LaButti K."/>
            <person name="Pangilinan J."/>
            <person name="Ruiz-duenas F.J."/>
            <person name="Barrasa J.M."/>
            <person name="Sanchez-Garcia M."/>
            <person name="Camarero S."/>
            <person name="Miyauchi S."/>
            <person name="Serrano A."/>
            <person name="Linde D."/>
            <person name="Babiker R."/>
            <person name="Drula E."/>
            <person name="Ayuso-Fernandez I."/>
            <person name="Pacheco R."/>
            <person name="Padilla G."/>
            <person name="Ferreira P."/>
            <person name="Barriuso J."/>
            <person name="Kellner H."/>
            <person name="Castanera R."/>
            <person name="Alfaro M."/>
            <person name="Ramirez L."/>
            <person name="Pisabarro A.G."/>
            <person name="Kuo A."/>
            <person name="Tritt A."/>
            <person name="Lipzen A."/>
            <person name="He G."/>
            <person name="Yan M."/>
            <person name="Ng V."/>
            <person name="Cullen D."/>
            <person name="Martin F."/>
            <person name="Rosso M.-N."/>
            <person name="Henrissat B."/>
            <person name="Hibbett D."/>
            <person name="Martinez A.T."/>
            <person name="Grigoriev I.V."/>
        </authorList>
    </citation>
    <scope>NUCLEOTIDE SEQUENCE</scope>
    <source>
        <strain evidence="1">AH 44721</strain>
    </source>
</reference>
<comment type="caution">
    <text evidence="1">The sequence shown here is derived from an EMBL/GenBank/DDBJ whole genome shotgun (WGS) entry which is preliminary data.</text>
</comment>
<evidence type="ECO:0000313" key="2">
    <source>
        <dbReference type="Proteomes" id="UP000724874"/>
    </source>
</evidence>
<keyword evidence="2" id="KW-1185">Reference proteome</keyword>
<evidence type="ECO:0000313" key="1">
    <source>
        <dbReference type="EMBL" id="KAF8902767.1"/>
    </source>
</evidence>
<dbReference type="AlphaFoldDB" id="A0A9P5NRQ8"/>
<proteinExistence type="predicted"/>
<organism evidence="1 2">
    <name type="scientific">Gymnopilus junonius</name>
    <name type="common">Spectacular rustgill mushroom</name>
    <name type="synonym">Gymnopilus spectabilis subsp. junonius</name>
    <dbReference type="NCBI Taxonomy" id="109634"/>
    <lineage>
        <taxon>Eukaryota</taxon>
        <taxon>Fungi</taxon>
        <taxon>Dikarya</taxon>
        <taxon>Basidiomycota</taxon>
        <taxon>Agaricomycotina</taxon>
        <taxon>Agaricomycetes</taxon>
        <taxon>Agaricomycetidae</taxon>
        <taxon>Agaricales</taxon>
        <taxon>Agaricineae</taxon>
        <taxon>Hymenogastraceae</taxon>
        <taxon>Gymnopilus</taxon>
    </lineage>
</organism>